<dbReference type="Pfam" id="PF00400">
    <property type="entry name" value="WD40"/>
    <property type="match status" value="1"/>
</dbReference>
<dbReference type="EMBL" id="HE575319">
    <property type="protein sequence ID" value="CCC91051.1"/>
    <property type="molecule type" value="Genomic_DNA"/>
</dbReference>
<dbReference type="PROSITE" id="PS50082">
    <property type="entry name" value="WD_REPEATS_2"/>
    <property type="match status" value="2"/>
</dbReference>
<dbReference type="InterPro" id="IPR036322">
    <property type="entry name" value="WD40_repeat_dom_sf"/>
</dbReference>
<reference evidence="3" key="1">
    <citation type="journal article" date="2012" name="Proc. Natl. Acad. Sci. U.S.A.">
        <title>Antigenic diversity is generated by distinct evolutionary mechanisms in African trypanosome species.</title>
        <authorList>
            <person name="Jackson A.P."/>
            <person name="Berry A."/>
            <person name="Aslett M."/>
            <person name="Allison H.C."/>
            <person name="Burton P."/>
            <person name="Vavrova-Anderson J."/>
            <person name="Brown R."/>
            <person name="Browne H."/>
            <person name="Corton N."/>
            <person name="Hauser H."/>
            <person name="Gamble J."/>
            <person name="Gilderthorp R."/>
            <person name="Marcello L."/>
            <person name="McQuillan J."/>
            <person name="Otto T.D."/>
            <person name="Quail M.A."/>
            <person name="Sanders M.J."/>
            <person name="van Tonder A."/>
            <person name="Ginger M.L."/>
            <person name="Field M.C."/>
            <person name="Barry J.D."/>
            <person name="Hertz-Fowler C."/>
            <person name="Berriman M."/>
        </authorList>
    </citation>
    <scope>NUCLEOTIDE SEQUENCE</scope>
    <source>
        <strain evidence="3">IL3000</strain>
    </source>
</reference>
<dbReference type="VEuPathDB" id="TriTrypDB:TcIL3000_6_2970"/>
<evidence type="ECO:0000256" key="1">
    <source>
        <dbReference type="PROSITE-ProRule" id="PRU00221"/>
    </source>
</evidence>
<feature type="repeat" description="WD" evidence="1">
    <location>
        <begin position="711"/>
        <end position="732"/>
    </location>
</feature>
<organism evidence="3">
    <name type="scientific">Trypanosoma congolense (strain IL3000)</name>
    <dbReference type="NCBI Taxonomy" id="1068625"/>
    <lineage>
        <taxon>Eukaryota</taxon>
        <taxon>Discoba</taxon>
        <taxon>Euglenozoa</taxon>
        <taxon>Kinetoplastea</taxon>
        <taxon>Metakinetoplastina</taxon>
        <taxon>Trypanosomatida</taxon>
        <taxon>Trypanosomatidae</taxon>
        <taxon>Trypanosoma</taxon>
        <taxon>Nannomonas</taxon>
    </lineage>
</organism>
<dbReference type="InterPro" id="IPR001680">
    <property type="entry name" value="WD40_rpt"/>
</dbReference>
<dbReference type="SMART" id="SM00320">
    <property type="entry name" value="WD40"/>
    <property type="match status" value="7"/>
</dbReference>
<dbReference type="SUPFAM" id="SSF50978">
    <property type="entry name" value="WD40 repeat-like"/>
    <property type="match status" value="3"/>
</dbReference>
<evidence type="ECO:0008006" key="4">
    <source>
        <dbReference type="Google" id="ProtNLM"/>
    </source>
</evidence>
<feature type="region of interest" description="Disordered" evidence="2">
    <location>
        <begin position="388"/>
        <end position="421"/>
    </location>
</feature>
<proteinExistence type="predicted"/>
<sequence length="810" mass="87916">MSCTSTNVASVLRTLPLHGESVVCMAVSSQLLVWCGQDGTDGSHVMYGWSYQGDEPFQRPLLDLSFAPLAVSIYQEKIVVVGECMVALFLCNLDACMATDDGTLDEKETFLLTTEFITRGIPAGTTHLSWSTDGATVAISSPHAMTLLDTRLRSNEDEASPPILLALDCGDWFDDPGASFTTFGGSALFVLSKTNHLISLKCDDSWWEVEPFLQRDGHILSRTQQVTSFTVGGSEEGHLVVGYSDGTLRLIMQDTLEVFFTVDVTRQLYREVSSSCLDLTGESLYVTNVVVGPKFMVVIRRDAVVFYDRRSLELLTPLTVLLGEKTPCISAVSGDGTWGVWVLDTQELLYFPMSSTRTPFDCDGEADEATDIVHARLPLPSRLLEPLLLPSQRKPEEKEPSRSRGKADPGKGRKVPADKPVTFGHPIKSSGYVSSAPWSVQQRDKKLLKRTAKASKPINTDAALPRYTFLSPVNHPFAPMASANKVLLASPIHRAVVTSAKFSANGSALLTASGDATAFMLKFPVAKNGGDGIALRVHESSVNTIDVSTSIKSPVVVTGSGDEQVAVWQPMKRSSPYIVEKIGKNIRATKFIYTDMFIGYAASNTVTLCRYILDDGGGDLDRKRNESRMKMMLEFTAPSAQYVVGFDAINYFASNIVMWAASNKSFGIYDIAVGQHISIVEDAHTRPLHSIASLAAGRYASVGSAQLHMCLTAGMDNCVRLWDIRQKRSVRQLAQHRNSATTVGAAFSPNGSLVAVGSETRAVLLYDVGTGAVLDKIVTNDVPTSICWHPIENILAVGAANGGIHFMGQK</sequence>
<dbReference type="PANTHER" id="PTHR44525:SF1">
    <property type="entry name" value="WD REPEAT-CONTAINING PROTEIN 27"/>
    <property type="match status" value="1"/>
</dbReference>
<keyword evidence="1" id="KW-0853">WD repeat</keyword>
<dbReference type="PANTHER" id="PTHR44525">
    <property type="entry name" value="WD REPEAT-CONTAINING PROTEIN 27"/>
    <property type="match status" value="1"/>
</dbReference>
<dbReference type="AlphaFoldDB" id="G0UNU0"/>
<feature type="repeat" description="WD" evidence="1">
    <location>
        <begin position="535"/>
        <end position="569"/>
    </location>
</feature>
<gene>
    <name evidence="3" type="ORF">TCIL3000_6_2970</name>
</gene>
<name>G0UNU0_TRYCI</name>
<evidence type="ECO:0000313" key="3">
    <source>
        <dbReference type="EMBL" id="CCC91051.1"/>
    </source>
</evidence>
<accession>G0UNU0</accession>
<dbReference type="Gene3D" id="2.130.10.10">
    <property type="entry name" value="YVTN repeat-like/Quinoprotein amine dehydrogenase"/>
    <property type="match status" value="2"/>
</dbReference>
<feature type="compositionally biased region" description="Basic and acidic residues" evidence="2">
    <location>
        <begin position="393"/>
        <end position="417"/>
    </location>
</feature>
<dbReference type="InterPro" id="IPR015943">
    <property type="entry name" value="WD40/YVTN_repeat-like_dom_sf"/>
</dbReference>
<evidence type="ECO:0000256" key="2">
    <source>
        <dbReference type="SAM" id="MobiDB-lite"/>
    </source>
</evidence>
<protein>
    <recommendedName>
        <fullName evidence="4">Guanine nucleotide-binding protein subunit beta-like protein</fullName>
    </recommendedName>
</protein>
<dbReference type="InterPro" id="IPR042411">
    <property type="entry name" value="WDR27"/>
</dbReference>